<keyword evidence="3" id="KW-0175">Coiled coil</keyword>
<evidence type="ECO:0000256" key="1">
    <source>
        <dbReference type="ARBA" id="ARBA00022679"/>
    </source>
</evidence>
<feature type="compositionally biased region" description="Basic residues" evidence="4">
    <location>
        <begin position="147"/>
        <end position="159"/>
    </location>
</feature>
<sequence length="1010" mass="110971">MYRRIRLENPKIKQNIAARPGAMGILCLAGFVREKLEDENDKNGGDLLVYRPKNRQANALELYLEEVDNGDGQEPEYDHPLQRELIQAICQKIDAKARELEVTFGLKNPAPKSKAKDIPDPAPSAASSTVYTSQNSPFLSEEERLLRQQKIKAMKKAKRQAQAATLQRWEESKQEKKVAAERREATFHSNINVEAEKGAPQGVTIKNQISKQPLPLAKPMEPAPDLEQQMQSMRAAARDRHKKEAPSEGEVTPMNVAAPAPAPAPMSLSNWPGPAPTQTTPRLVAAASASTAIPVEDQKPAAPGSLIEKAEATKEEILQWEQFLETVPRCASAEGIRESSCFNGTMQDQQGMVPTKCLKRLFKEFDGLKDTLPSNSDSSIWLRFDEESPQYIRAVMVAAIGITPYSGGLFAFDIYVPAIYPQEPPKIKLISRGGRSFSFGPNLYSDGGVCLSLLWGSQGGSWIPGHSSLHQVLISIQGLMLGVEHPYYLMRGGWQGRVKEGDFTHIMGRTLAGKAVAGEVGIDPLAVLAEDKIRVGTIMFAMLDPIASCAQKKEESFWTPFHAIIEAHFRRNRMSILLAVRTWLSDQVMGRNRQASVNAQVQAHNHVQEGGLAVDEIGKLLPKLELRLTRMSLPGCAGSAEMEPDSAPAEVRDFVSDDGDDKVGIAAAIPDPNRNNMAATKKEAKEAEIVIEETEQMKQTRQRMRDAGKQGEYVRAGHLQQELKRLEQVEREKIELQKRLDRLKGEMEEAAEQEDFIRAGRLQAQIKALTAVTTKTSQRAPQEHQVQNDDSDDDVEGDAEGGNLAEAMANHPEFAGAMAQQANAPTGNGQQANAPKEALTGRQSHGLGKNVFAPPGYNEHITDPNYEWGTSGTTLRADPITSNPERETRPPAQAVEKKKSIPEDQRCRLRIRLPSKKSVVEEFDKTEPLIAVYARISELMADSAPAAQLGSLTGDVSSEDAPAGTGNTDLFTLLLTHPRLEFDSWTHGTSSLEELNLAPSATLTVGLREN</sequence>
<dbReference type="Gene3D" id="3.10.20.90">
    <property type="entry name" value="Phosphatidylinositol 3-kinase Catalytic Subunit, Chain A, domain 1"/>
    <property type="match status" value="1"/>
</dbReference>
<dbReference type="GO" id="GO:0016740">
    <property type="term" value="F:transferase activity"/>
    <property type="evidence" value="ECO:0007669"/>
    <property type="project" value="UniProtKB-KW"/>
</dbReference>
<feature type="compositionally biased region" description="Basic and acidic residues" evidence="4">
    <location>
        <begin position="236"/>
        <end position="246"/>
    </location>
</feature>
<dbReference type="SMART" id="SM00212">
    <property type="entry name" value="UBCc"/>
    <property type="match status" value="1"/>
</dbReference>
<evidence type="ECO:0000256" key="4">
    <source>
        <dbReference type="SAM" id="MobiDB-lite"/>
    </source>
</evidence>
<evidence type="ECO:0000259" key="5">
    <source>
        <dbReference type="PROSITE" id="PS50033"/>
    </source>
</evidence>
<dbReference type="InterPro" id="IPR036876">
    <property type="entry name" value="UVR_dom_sf"/>
</dbReference>
<dbReference type="SUPFAM" id="SSF143503">
    <property type="entry name" value="PUG domain-like"/>
    <property type="match status" value="1"/>
</dbReference>
<dbReference type="PROSITE" id="PS50127">
    <property type="entry name" value="UBC_2"/>
    <property type="match status" value="1"/>
</dbReference>
<dbReference type="SMART" id="SM00166">
    <property type="entry name" value="UBX"/>
    <property type="match status" value="1"/>
</dbReference>
<reference evidence="8" key="1">
    <citation type="submission" date="2020-06" db="EMBL/GenBank/DDBJ databases">
        <authorList>
            <consortium name="Plant Systems Biology data submission"/>
        </authorList>
    </citation>
    <scope>NUCLEOTIDE SEQUENCE</scope>
    <source>
        <strain evidence="8">D6</strain>
    </source>
</reference>
<dbReference type="Gene3D" id="3.10.110.10">
    <property type="entry name" value="Ubiquitin Conjugating Enzyme"/>
    <property type="match status" value="1"/>
</dbReference>
<dbReference type="OrthoDB" id="336240at2759"/>
<protein>
    <submittedName>
        <fullName evidence="8">IAP repeat-containing protein 6</fullName>
    </submittedName>
</protein>
<feature type="domain" description="UBX" evidence="5">
    <location>
        <begin position="902"/>
        <end position="1005"/>
    </location>
</feature>
<dbReference type="AlphaFoldDB" id="A0A9N8EES1"/>
<keyword evidence="9" id="KW-1185">Reference proteome</keyword>
<dbReference type="InterPro" id="IPR000608">
    <property type="entry name" value="UBC"/>
</dbReference>
<feature type="region of interest" description="Disordered" evidence="4">
    <location>
        <begin position="822"/>
        <end position="848"/>
    </location>
</feature>
<dbReference type="SUPFAM" id="SSF46600">
    <property type="entry name" value="C-terminal UvrC-binding domain of UvrB"/>
    <property type="match status" value="1"/>
</dbReference>
<feature type="compositionally biased region" description="Polar residues" evidence="4">
    <location>
        <begin position="125"/>
        <end position="138"/>
    </location>
</feature>
<dbReference type="Proteomes" id="UP001153069">
    <property type="component" value="Unassembled WGS sequence"/>
</dbReference>
<feature type="domain" description="UVR" evidence="7">
    <location>
        <begin position="737"/>
        <end position="772"/>
    </location>
</feature>
<comment type="caution">
    <text evidence="8">The sequence shown here is derived from an EMBL/GenBank/DDBJ whole genome shotgun (WGS) entry which is preliminary data.</text>
</comment>
<organism evidence="8 9">
    <name type="scientific">Seminavis robusta</name>
    <dbReference type="NCBI Taxonomy" id="568900"/>
    <lineage>
        <taxon>Eukaryota</taxon>
        <taxon>Sar</taxon>
        <taxon>Stramenopiles</taxon>
        <taxon>Ochrophyta</taxon>
        <taxon>Bacillariophyta</taxon>
        <taxon>Bacillariophyceae</taxon>
        <taxon>Bacillariophycidae</taxon>
        <taxon>Naviculales</taxon>
        <taxon>Naviculaceae</taxon>
        <taxon>Seminavis</taxon>
    </lineage>
</organism>
<dbReference type="PROSITE" id="PS50033">
    <property type="entry name" value="UBX"/>
    <property type="match status" value="1"/>
</dbReference>
<dbReference type="InterPro" id="IPR029071">
    <property type="entry name" value="Ubiquitin-like_domsf"/>
</dbReference>
<dbReference type="EMBL" id="CAICTM010001075">
    <property type="protein sequence ID" value="CAB9520147.1"/>
    <property type="molecule type" value="Genomic_DNA"/>
</dbReference>
<dbReference type="Pfam" id="PF00179">
    <property type="entry name" value="UQ_con"/>
    <property type="match status" value="1"/>
</dbReference>
<feature type="compositionally biased region" description="Polar residues" evidence="4">
    <location>
        <begin position="822"/>
        <end position="833"/>
    </location>
</feature>
<proteinExistence type="predicted"/>
<dbReference type="Pfam" id="PF00789">
    <property type="entry name" value="UBX"/>
    <property type="match status" value="1"/>
</dbReference>
<feature type="region of interest" description="Disordered" evidence="4">
    <location>
        <begin position="865"/>
        <end position="901"/>
    </location>
</feature>
<dbReference type="SUPFAM" id="SSF54236">
    <property type="entry name" value="Ubiquitin-like"/>
    <property type="match status" value="1"/>
</dbReference>
<dbReference type="PROSITE" id="PS50151">
    <property type="entry name" value="UVR"/>
    <property type="match status" value="1"/>
</dbReference>
<dbReference type="InterPro" id="IPR001943">
    <property type="entry name" value="UVR_dom"/>
</dbReference>
<evidence type="ECO:0000259" key="6">
    <source>
        <dbReference type="PROSITE" id="PS50127"/>
    </source>
</evidence>
<dbReference type="SUPFAM" id="SSF54495">
    <property type="entry name" value="UBC-like"/>
    <property type="match status" value="1"/>
</dbReference>
<dbReference type="CDD" id="cd09212">
    <property type="entry name" value="PUB"/>
    <property type="match status" value="1"/>
</dbReference>
<dbReference type="InterPro" id="IPR016135">
    <property type="entry name" value="UBQ-conjugating_enzyme/RWD"/>
</dbReference>
<feature type="compositionally biased region" description="Acidic residues" evidence="4">
    <location>
        <begin position="789"/>
        <end position="799"/>
    </location>
</feature>
<feature type="domain" description="UBC core" evidence="6">
    <location>
        <begin position="356"/>
        <end position="521"/>
    </location>
</feature>
<gene>
    <name evidence="8" type="ORF">SEMRO_1077_G238680.1</name>
</gene>
<evidence type="ECO:0000313" key="9">
    <source>
        <dbReference type="Proteomes" id="UP001153069"/>
    </source>
</evidence>
<dbReference type="InterPro" id="IPR036339">
    <property type="entry name" value="PUB-like_dom_sf"/>
</dbReference>
<feature type="region of interest" description="Disordered" evidence="4">
    <location>
        <begin position="232"/>
        <end position="254"/>
    </location>
</feature>
<keyword evidence="1" id="KW-0808">Transferase</keyword>
<name>A0A9N8EES1_9STRA</name>
<feature type="compositionally biased region" description="Basic and acidic residues" evidence="4">
    <location>
        <begin position="884"/>
        <end position="901"/>
    </location>
</feature>
<evidence type="ECO:0000259" key="7">
    <source>
        <dbReference type="PROSITE" id="PS50151"/>
    </source>
</evidence>
<feature type="compositionally biased region" description="Basic and acidic residues" evidence="4">
    <location>
        <begin position="168"/>
        <end position="183"/>
    </location>
</feature>
<evidence type="ECO:0000313" key="8">
    <source>
        <dbReference type="EMBL" id="CAB9520147.1"/>
    </source>
</evidence>
<dbReference type="CDD" id="cd01767">
    <property type="entry name" value="UBX"/>
    <property type="match status" value="1"/>
</dbReference>
<dbReference type="PANTHER" id="PTHR46116">
    <property type="entry name" value="(E3-INDEPENDENT) E2 UBIQUITIN-CONJUGATING ENZYME"/>
    <property type="match status" value="1"/>
</dbReference>
<evidence type="ECO:0000256" key="3">
    <source>
        <dbReference type="SAM" id="Coils"/>
    </source>
</evidence>
<dbReference type="PANTHER" id="PTHR46116:SF39">
    <property type="entry name" value="BACULOVIRAL IAP REPEAT-CONTAINING PROTEIN 6"/>
    <property type="match status" value="1"/>
</dbReference>
<accession>A0A9N8EES1</accession>
<feature type="coiled-coil region" evidence="3">
    <location>
        <begin position="677"/>
        <end position="753"/>
    </location>
</feature>
<dbReference type="Gene3D" id="1.20.58.2190">
    <property type="match status" value="1"/>
</dbReference>
<dbReference type="InterPro" id="IPR001012">
    <property type="entry name" value="UBX_dom"/>
</dbReference>
<feature type="region of interest" description="Disordered" evidence="4">
    <location>
        <begin position="109"/>
        <end position="183"/>
    </location>
</feature>
<keyword evidence="2" id="KW-0833">Ubl conjugation pathway</keyword>
<feature type="region of interest" description="Disordered" evidence="4">
    <location>
        <begin position="773"/>
        <end position="800"/>
    </location>
</feature>
<evidence type="ECO:0000256" key="2">
    <source>
        <dbReference type="ARBA" id="ARBA00022786"/>
    </source>
</evidence>